<evidence type="ECO:0000313" key="2">
    <source>
        <dbReference type="Proteomes" id="UP000053989"/>
    </source>
</evidence>
<dbReference type="AlphaFoldDB" id="A0A0C3DKQ7"/>
<organism evidence="1 2">
    <name type="scientific">Scleroderma citrinum Foug A</name>
    <dbReference type="NCBI Taxonomy" id="1036808"/>
    <lineage>
        <taxon>Eukaryota</taxon>
        <taxon>Fungi</taxon>
        <taxon>Dikarya</taxon>
        <taxon>Basidiomycota</taxon>
        <taxon>Agaricomycotina</taxon>
        <taxon>Agaricomycetes</taxon>
        <taxon>Agaricomycetidae</taxon>
        <taxon>Boletales</taxon>
        <taxon>Sclerodermatineae</taxon>
        <taxon>Sclerodermataceae</taxon>
        <taxon>Scleroderma</taxon>
    </lineage>
</organism>
<reference evidence="2" key="2">
    <citation type="submission" date="2015-01" db="EMBL/GenBank/DDBJ databases">
        <title>Evolutionary Origins and Diversification of the Mycorrhizal Mutualists.</title>
        <authorList>
            <consortium name="DOE Joint Genome Institute"/>
            <consortium name="Mycorrhizal Genomics Consortium"/>
            <person name="Kohler A."/>
            <person name="Kuo A."/>
            <person name="Nagy L.G."/>
            <person name="Floudas D."/>
            <person name="Copeland A."/>
            <person name="Barry K.W."/>
            <person name="Cichocki N."/>
            <person name="Veneault-Fourrey C."/>
            <person name="LaButti K."/>
            <person name="Lindquist E.A."/>
            <person name="Lipzen A."/>
            <person name="Lundell T."/>
            <person name="Morin E."/>
            <person name="Murat C."/>
            <person name="Riley R."/>
            <person name="Ohm R."/>
            <person name="Sun H."/>
            <person name="Tunlid A."/>
            <person name="Henrissat B."/>
            <person name="Grigoriev I.V."/>
            <person name="Hibbett D.S."/>
            <person name="Martin F."/>
        </authorList>
    </citation>
    <scope>NUCLEOTIDE SEQUENCE [LARGE SCALE GENOMIC DNA]</scope>
    <source>
        <strain evidence="2">Foug A</strain>
    </source>
</reference>
<accession>A0A0C3DKQ7</accession>
<reference evidence="1 2" key="1">
    <citation type="submission" date="2014-04" db="EMBL/GenBank/DDBJ databases">
        <authorList>
            <consortium name="DOE Joint Genome Institute"/>
            <person name="Kuo A."/>
            <person name="Kohler A."/>
            <person name="Nagy L.G."/>
            <person name="Floudas D."/>
            <person name="Copeland A."/>
            <person name="Barry K.W."/>
            <person name="Cichocki N."/>
            <person name="Veneault-Fourrey C."/>
            <person name="LaButti K."/>
            <person name="Lindquist E.A."/>
            <person name="Lipzen A."/>
            <person name="Lundell T."/>
            <person name="Morin E."/>
            <person name="Murat C."/>
            <person name="Sun H."/>
            <person name="Tunlid A."/>
            <person name="Henrissat B."/>
            <person name="Grigoriev I.V."/>
            <person name="Hibbett D.S."/>
            <person name="Martin F."/>
            <person name="Nordberg H.P."/>
            <person name="Cantor M.N."/>
            <person name="Hua S.X."/>
        </authorList>
    </citation>
    <scope>NUCLEOTIDE SEQUENCE [LARGE SCALE GENOMIC DNA]</scope>
    <source>
        <strain evidence="1 2">Foug A</strain>
    </source>
</reference>
<dbReference type="HOGENOM" id="CLU_2400948_0_0_1"/>
<sequence length="93" mass="10682">MNGRSVRRTWSSYQNTGWTHAILISCVEAILVASQKQVGNKLYLSRWTYRVIATDVVAWFQRLNGTEQHHDAAARLAQVVCVRRRVNGEFSFT</sequence>
<dbReference type="EMBL" id="KN822108">
    <property type="protein sequence ID" value="KIM56894.1"/>
    <property type="molecule type" value="Genomic_DNA"/>
</dbReference>
<dbReference type="Proteomes" id="UP000053989">
    <property type="component" value="Unassembled WGS sequence"/>
</dbReference>
<dbReference type="PROSITE" id="PS51257">
    <property type="entry name" value="PROKAR_LIPOPROTEIN"/>
    <property type="match status" value="1"/>
</dbReference>
<dbReference type="InParanoid" id="A0A0C3DKQ7"/>
<keyword evidence="2" id="KW-1185">Reference proteome</keyword>
<gene>
    <name evidence="1" type="ORF">SCLCIDRAFT_197959</name>
</gene>
<evidence type="ECO:0000313" key="1">
    <source>
        <dbReference type="EMBL" id="KIM56894.1"/>
    </source>
</evidence>
<protein>
    <submittedName>
        <fullName evidence="1">Uncharacterized protein</fullName>
    </submittedName>
</protein>
<name>A0A0C3DKQ7_9AGAM</name>
<proteinExistence type="predicted"/>